<proteinExistence type="predicted"/>
<organism evidence="1">
    <name type="scientific">uncultured Caudovirales phage</name>
    <dbReference type="NCBI Taxonomy" id="2100421"/>
    <lineage>
        <taxon>Viruses</taxon>
        <taxon>Duplodnaviria</taxon>
        <taxon>Heunggongvirae</taxon>
        <taxon>Uroviricota</taxon>
        <taxon>Caudoviricetes</taxon>
        <taxon>Peduoviridae</taxon>
        <taxon>Maltschvirus</taxon>
        <taxon>Maltschvirus maltsch</taxon>
    </lineage>
</organism>
<dbReference type="EMBL" id="LR796456">
    <property type="protein sequence ID" value="CAB4145685.1"/>
    <property type="molecule type" value="Genomic_DNA"/>
</dbReference>
<evidence type="ECO:0008006" key="2">
    <source>
        <dbReference type="Google" id="ProtNLM"/>
    </source>
</evidence>
<gene>
    <name evidence="1" type="ORF">UFOVP482_23</name>
</gene>
<protein>
    <recommendedName>
        <fullName evidence="2">Gp6 domain containing protein</fullName>
    </recommendedName>
</protein>
<reference evidence="1" key="1">
    <citation type="submission" date="2020-04" db="EMBL/GenBank/DDBJ databases">
        <authorList>
            <person name="Chiriac C."/>
            <person name="Salcher M."/>
            <person name="Ghai R."/>
            <person name="Kavagutti S V."/>
        </authorList>
    </citation>
    <scope>NUCLEOTIDE SEQUENCE</scope>
</reference>
<sequence>MSLITLSELKAVLGIGDIYSDEIVQAVADSAENIILSYLIFDKVSIHSVKIVNNVATFYTENNTFVTGQALTVSNCGSPFDGARTVVDYSPTHFTVALTNADIITRQLLPRGSAVLTSQAALYDATPEVREAALAVACDIWITRTGTLGQSGVDFQSPAPYRLGRSMITRVSGLLGKHLDTRGYLG</sequence>
<evidence type="ECO:0000313" key="1">
    <source>
        <dbReference type="EMBL" id="CAB4145685.1"/>
    </source>
</evidence>
<accession>A0A6J5MF90</accession>
<name>A0A6J5MF90_9CAUD</name>